<dbReference type="Gene3D" id="1.10.3910.10">
    <property type="entry name" value="SP0561-like"/>
    <property type="match status" value="1"/>
</dbReference>
<dbReference type="PANTHER" id="PTHR39341">
    <property type="entry name" value="BSL7085 PROTEIN"/>
    <property type="match status" value="1"/>
</dbReference>
<organism evidence="2">
    <name type="scientific">bioreactor metagenome</name>
    <dbReference type="NCBI Taxonomy" id="1076179"/>
    <lineage>
        <taxon>unclassified sequences</taxon>
        <taxon>metagenomes</taxon>
        <taxon>ecological metagenomes</taxon>
    </lineage>
</organism>
<dbReference type="PANTHER" id="PTHR39341:SF1">
    <property type="entry name" value="DUF1858 DOMAIN-CONTAINING PROTEIN"/>
    <property type="match status" value="1"/>
</dbReference>
<sequence>MKITENMLLNEILEMNPDPTDVFLRHGLNCLGCPGAQSESLREAAEGHGINLEKLIDDLNNFFAE</sequence>
<dbReference type="AlphaFoldDB" id="A0A645HLN8"/>
<evidence type="ECO:0000259" key="1">
    <source>
        <dbReference type="Pfam" id="PF08984"/>
    </source>
</evidence>
<protein>
    <recommendedName>
        <fullName evidence="1">DUF1858 domain-containing protein</fullName>
    </recommendedName>
</protein>
<dbReference type="SUPFAM" id="SSF140683">
    <property type="entry name" value="SP0561-like"/>
    <property type="match status" value="1"/>
</dbReference>
<dbReference type="EMBL" id="VSSQ01096056">
    <property type="protein sequence ID" value="MPN39941.1"/>
    <property type="molecule type" value="Genomic_DNA"/>
</dbReference>
<comment type="caution">
    <text evidence="2">The sequence shown here is derived from an EMBL/GenBank/DDBJ whole genome shotgun (WGS) entry which is preliminary data.</text>
</comment>
<dbReference type="InterPro" id="IPR015077">
    <property type="entry name" value="DUF1858"/>
</dbReference>
<reference evidence="2" key="1">
    <citation type="submission" date="2019-08" db="EMBL/GenBank/DDBJ databases">
        <authorList>
            <person name="Kucharzyk K."/>
            <person name="Murdoch R.W."/>
            <person name="Higgins S."/>
            <person name="Loffler F."/>
        </authorList>
    </citation>
    <scope>NUCLEOTIDE SEQUENCE</scope>
</reference>
<feature type="domain" description="DUF1858" evidence="1">
    <location>
        <begin position="3"/>
        <end position="56"/>
    </location>
</feature>
<gene>
    <name evidence="2" type="ORF">SDC9_187475</name>
</gene>
<evidence type="ECO:0000313" key="2">
    <source>
        <dbReference type="EMBL" id="MPN39941.1"/>
    </source>
</evidence>
<name>A0A645HLN8_9ZZZZ</name>
<dbReference type="InterPro" id="IPR038062">
    <property type="entry name" value="ScdA-like_N_sf"/>
</dbReference>
<proteinExistence type="predicted"/>
<dbReference type="InterPro" id="IPR023883">
    <property type="entry name" value="CHP03980_redox-disulphide"/>
</dbReference>
<accession>A0A645HLN8</accession>
<dbReference type="NCBIfam" id="TIGR03980">
    <property type="entry name" value="prismane_assoc"/>
    <property type="match status" value="1"/>
</dbReference>
<dbReference type="Pfam" id="PF08984">
    <property type="entry name" value="DUF1858"/>
    <property type="match status" value="1"/>
</dbReference>